<evidence type="ECO:0000313" key="9">
    <source>
        <dbReference type="Proteomes" id="UP000007819"/>
    </source>
</evidence>
<evidence type="ECO:0000313" key="8">
    <source>
        <dbReference type="EnsemblMetazoa" id="XP_008184928.1"/>
    </source>
</evidence>
<sequence>MEDRLSSTDHSWFKYFPNAIKAVLTCQSQNIMKTAQDIAYVICYFKPDMTSYQQMLVLCWVKTKNMFFYETASIISFVLWLLNYSWWLARFSIEKCNIALNTIDKKPNWIESEVDGPKRCEVKCEVLYDPGLESTFMDVVFIHGLRGDKLKTWKQGVWKQVDQKPEPVVVRNSGLSTMNKFERLAIGNEIKEFTNCWPRDWLPLDCPYVRVITISYSTDPYLWRPIWLSKPVRTTMKDRGLEMISLLRNLHVGQHPITWVGHSKGGLFIKQILVHANENQETHKIITNTRGILFYSVPHNGSPLANIKLPLFQRSIELQELVNDTQVIQKLQKTFHEMMNVNRQIQVKSFIETKLTLMKLIYLRIVSIQSADPGFGDLYGVPLDHRNICKPKNRNCFLYQELVNMIQSLKQSTVEETV</sequence>
<comment type="subcellular location">
    <subcellularLocation>
        <location evidence="2">Endoplasmic reticulum</location>
    </subcellularLocation>
    <subcellularLocation>
        <location evidence="3">Membrane</location>
    </subcellularLocation>
    <subcellularLocation>
        <location evidence="1">Mitochondrion</location>
    </subcellularLocation>
</comment>
<dbReference type="RefSeq" id="XP_001948882.1">
    <property type="nucleotide sequence ID" value="XM_001948847.4"/>
</dbReference>
<evidence type="ECO:0000256" key="2">
    <source>
        <dbReference type="ARBA" id="ARBA00004240"/>
    </source>
</evidence>
<keyword evidence="5" id="KW-0496">Mitochondrion</keyword>
<dbReference type="SUPFAM" id="SSF53474">
    <property type="entry name" value="alpha/beta-Hydrolases"/>
    <property type="match status" value="1"/>
</dbReference>
<evidence type="ECO:0000256" key="7">
    <source>
        <dbReference type="SAM" id="Phobius"/>
    </source>
</evidence>
<name>A0A8R2B788_ACYPI</name>
<dbReference type="Gene3D" id="3.40.50.1820">
    <property type="entry name" value="alpha/beta hydrolase"/>
    <property type="match status" value="1"/>
</dbReference>
<evidence type="ECO:0000256" key="4">
    <source>
        <dbReference type="ARBA" id="ARBA00022824"/>
    </source>
</evidence>
<evidence type="ECO:0000256" key="5">
    <source>
        <dbReference type="ARBA" id="ARBA00023128"/>
    </source>
</evidence>
<reference evidence="9" key="1">
    <citation type="submission" date="2010-06" db="EMBL/GenBank/DDBJ databases">
        <authorList>
            <person name="Jiang H."/>
            <person name="Abraham K."/>
            <person name="Ali S."/>
            <person name="Alsbrooks S.L."/>
            <person name="Anim B.N."/>
            <person name="Anosike U.S."/>
            <person name="Attaway T."/>
            <person name="Bandaranaike D.P."/>
            <person name="Battles P.K."/>
            <person name="Bell S.N."/>
            <person name="Bell A.V."/>
            <person name="Beltran B."/>
            <person name="Bickham C."/>
            <person name="Bustamante Y."/>
            <person name="Caleb T."/>
            <person name="Canada A."/>
            <person name="Cardenas V."/>
            <person name="Carter K."/>
            <person name="Chacko J."/>
            <person name="Chandrabose M.N."/>
            <person name="Chavez D."/>
            <person name="Chavez A."/>
            <person name="Chen L."/>
            <person name="Chu H.-S."/>
            <person name="Claassen K.J."/>
            <person name="Cockrell R."/>
            <person name="Collins M."/>
            <person name="Cooper J.A."/>
            <person name="Cree A."/>
            <person name="Curry S.M."/>
            <person name="Da Y."/>
            <person name="Dao M.D."/>
            <person name="Das B."/>
            <person name="Davila M.-L."/>
            <person name="Davy-Carroll L."/>
            <person name="Denson S."/>
            <person name="Dinh H."/>
            <person name="Ebong V.E."/>
            <person name="Edwards J.R."/>
            <person name="Egan A."/>
            <person name="El-Daye J."/>
            <person name="Escobedo L."/>
            <person name="Fernandez S."/>
            <person name="Fernando P.R."/>
            <person name="Flagg N."/>
            <person name="Forbes L.D."/>
            <person name="Fowler R.G."/>
            <person name="Fu Q."/>
            <person name="Gabisi R.A."/>
            <person name="Ganer J."/>
            <person name="Garbino Pronczuk A."/>
            <person name="Garcia R.M."/>
            <person name="Garner T."/>
            <person name="Garrett T.E."/>
            <person name="Gonzalez D.A."/>
            <person name="Hamid H."/>
            <person name="Hawkins E.S."/>
            <person name="Hirani K."/>
            <person name="Hogues M.E."/>
            <person name="Hollins B."/>
            <person name="Hsiao C.-H."/>
            <person name="Jabil R."/>
            <person name="James M.L."/>
            <person name="Jhangiani S.N."/>
            <person name="Johnson B."/>
            <person name="Johnson Q."/>
            <person name="Joshi V."/>
            <person name="Kalu J.B."/>
            <person name="Kam C."/>
            <person name="Kashfia A."/>
            <person name="Keebler J."/>
            <person name="Kisamo H."/>
            <person name="Kovar C.L."/>
            <person name="Lago L.A."/>
            <person name="Lai C.-Y."/>
            <person name="Laidlaw J."/>
            <person name="Lara F."/>
            <person name="Le T.-K."/>
            <person name="Lee S.L."/>
            <person name="Legall F.H."/>
            <person name="Lemon S.J."/>
            <person name="Lewis L.R."/>
            <person name="Li B."/>
            <person name="Liu Y."/>
            <person name="Liu Y.-S."/>
            <person name="Lopez J."/>
            <person name="Lozado R.J."/>
            <person name="Lu J."/>
            <person name="Madu R.C."/>
            <person name="Maheshwari M."/>
            <person name="Maheshwari R."/>
            <person name="Malloy K."/>
            <person name="Martinez E."/>
            <person name="Mathew T."/>
            <person name="Mercado I.C."/>
            <person name="Mercado C."/>
            <person name="Meyer B."/>
            <person name="Montgomery K."/>
            <person name="Morgan M.B."/>
            <person name="Munidasa M."/>
            <person name="Nazareth L.V."/>
            <person name="Nelson J."/>
            <person name="Ng B.M."/>
            <person name="Nguyen N.B."/>
            <person name="Nguyen P.Q."/>
            <person name="Nguyen T."/>
            <person name="Obregon M."/>
            <person name="Okwuonu G.O."/>
            <person name="Onwere C.G."/>
            <person name="Orozco G."/>
            <person name="Parra A."/>
            <person name="Patel S."/>
            <person name="Patil S."/>
            <person name="Perez A."/>
            <person name="Perez Y."/>
            <person name="Pham C."/>
            <person name="Primus E.L."/>
            <person name="Pu L.-L."/>
            <person name="Puazo M."/>
            <person name="Qin X."/>
            <person name="Quiroz J.B."/>
            <person name="Reese J."/>
            <person name="Richards S."/>
            <person name="Rives C.M."/>
            <person name="Robberts R."/>
            <person name="Ruiz S.J."/>
            <person name="Ruiz M.J."/>
            <person name="Santibanez J."/>
            <person name="Schneider B.W."/>
            <person name="Sisson I."/>
            <person name="Smith M."/>
            <person name="Sodergren E."/>
            <person name="Song X.-Z."/>
            <person name="Song B.B."/>
            <person name="Summersgill H."/>
            <person name="Thelus R."/>
            <person name="Thornton R.D."/>
            <person name="Trejos Z.Y."/>
            <person name="Usmani K."/>
            <person name="Vattathil S."/>
            <person name="Villasana D."/>
            <person name="Walker D.L."/>
            <person name="Wang S."/>
            <person name="Wang K."/>
            <person name="White C.S."/>
            <person name="Williams A.C."/>
            <person name="Williamson J."/>
            <person name="Wilson K."/>
            <person name="Woghiren I.O."/>
            <person name="Woodworth J.R."/>
            <person name="Worley K.C."/>
            <person name="Wright R.A."/>
            <person name="Wu W."/>
            <person name="Young L."/>
            <person name="Zhang L."/>
            <person name="Zhang J."/>
            <person name="Zhu Y."/>
            <person name="Muzny D.M."/>
            <person name="Weinstock G."/>
            <person name="Gibbs R.A."/>
        </authorList>
    </citation>
    <scope>NUCLEOTIDE SEQUENCE [LARGE SCALE GENOMIC DNA]</scope>
    <source>
        <strain evidence="9">LSR1</strain>
    </source>
</reference>
<dbReference type="EnsemblMetazoa" id="XM_001948847.5">
    <property type="protein sequence ID" value="XP_001948882.1"/>
    <property type="gene ID" value="LOC100168408"/>
</dbReference>
<dbReference type="AlphaFoldDB" id="A0A8R2B788"/>
<dbReference type="GO" id="GO:0005783">
    <property type="term" value="C:endoplasmic reticulum"/>
    <property type="evidence" value="ECO:0007669"/>
    <property type="project" value="UniProtKB-SubCell"/>
</dbReference>
<evidence type="ECO:0000256" key="3">
    <source>
        <dbReference type="ARBA" id="ARBA00004370"/>
    </source>
</evidence>
<reference evidence="8" key="2">
    <citation type="submission" date="2022-06" db="UniProtKB">
        <authorList>
            <consortium name="EnsemblMetazoa"/>
        </authorList>
    </citation>
    <scope>IDENTIFICATION</scope>
</reference>
<dbReference type="GeneID" id="100168408"/>
<dbReference type="EnsemblMetazoa" id="XM_008186706.3">
    <property type="protein sequence ID" value="XP_008184928.1"/>
    <property type="gene ID" value="LOC100168408"/>
</dbReference>
<keyword evidence="7" id="KW-1133">Transmembrane helix</keyword>
<dbReference type="RefSeq" id="XP_008184928.1">
    <property type="nucleotide sequence ID" value="XM_008186706.2"/>
</dbReference>
<dbReference type="InterPro" id="IPR052374">
    <property type="entry name" value="SERAC1"/>
</dbReference>
<keyword evidence="4" id="KW-0256">Endoplasmic reticulum</keyword>
<proteinExistence type="predicted"/>
<keyword evidence="9" id="KW-1185">Reference proteome</keyword>
<evidence type="ECO:0008006" key="10">
    <source>
        <dbReference type="Google" id="ProtNLM"/>
    </source>
</evidence>
<accession>A0A8R2B788</accession>
<keyword evidence="6 7" id="KW-0472">Membrane</keyword>
<protein>
    <recommendedName>
        <fullName evidence="10">Protein SERAC1</fullName>
    </recommendedName>
</protein>
<evidence type="ECO:0000256" key="1">
    <source>
        <dbReference type="ARBA" id="ARBA00004173"/>
    </source>
</evidence>
<dbReference type="OrthoDB" id="5086500at2759"/>
<dbReference type="Proteomes" id="UP000007819">
    <property type="component" value="Chromosome A1"/>
</dbReference>
<dbReference type="PANTHER" id="PTHR48182:SF2">
    <property type="entry name" value="PROTEIN SERAC1"/>
    <property type="match status" value="1"/>
</dbReference>
<dbReference type="KEGG" id="api:100168408"/>
<dbReference type="GO" id="GO:0005739">
    <property type="term" value="C:mitochondrion"/>
    <property type="evidence" value="ECO:0007669"/>
    <property type="project" value="UniProtKB-SubCell"/>
</dbReference>
<keyword evidence="7" id="KW-0812">Transmembrane</keyword>
<dbReference type="OMA" id="VHANENQ"/>
<organism evidence="8 9">
    <name type="scientific">Acyrthosiphon pisum</name>
    <name type="common">Pea aphid</name>
    <dbReference type="NCBI Taxonomy" id="7029"/>
    <lineage>
        <taxon>Eukaryota</taxon>
        <taxon>Metazoa</taxon>
        <taxon>Ecdysozoa</taxon>
        <taxon>Arthropoda</taxon>
        <taxon>Hexapoda</taxon>
        <taxon>Insecta</taxon>
        <taxon>Pterygota</taxon>
        <taxon>Neoptera</taxon>
        <taxon>Paraneoptera</taxon>
        <taxon>Hemiptera</taxon>
        <taxon>Sternorrhyncha</taxon>
        <taxon>Aphidomorpha</taxon>
        <taxon>Aphidoidea</taxon>
        <taxon>Aphididae</taxon>
        <taxon>Macrosiphini</taxon>
        <taxon>Acyrthosiphon</taxon>
    </lineage>
</organism>
<dbReference type="GO" id="GO:0016020">
    <property type="term" value="C:membrane"/>
    <property type="evidence" value="ECO:0007669"/>
    <property type="project" value="UniProtKB-SubCell"/>
</dbReference>
<evidence type="ECO:0000256" key="6">
    <source>
        <dbReference type="ARBA" id="ARBA00023136"/>
    </source>
</evidence>
<dbReference type="PANTHER" id="PTHR48182">
    <property type="entry name" value="PROTEIN SERAC1"/>
    <property type="match status" value="1"/>
</dbReference>
<feature type="transmembrane region" description="Helical" evidence="7">
    <location>
        <begin position="67"/>
        <end position="87"/>
    </location>
</feature>
<dbReference type="InterPro" id="IPR029058">
    <property type="entry name" value="AB_hydrolase_fold"/>
</dbReference>